<gene>
    <name evidence="12" type="ORF">SDC9_191835</name>
</gene>
<protein>
    <recommendedName>
        <fullName evidence="11">Peptidase M50 domain-containing protein</fullName>
    </recommendedName>
</protein>
<dbReference type="GO" id="GO:0016020">
    <property type="term" value="C:membrane"/>
    <property type="evidence" value="ECO:0007669"/>
    <property type="project" value="UniProtKB-SubCell"/>
</dbReference>
<dbReference type="InterPro" id="IPR004387">
    <property type="entry name" value="Pept_M50_Zn"/>
</dbReference>
<dbReference type="PANTHER" id="PTHR42837:SF2">
    <property type="entry name" value="MEMBRANE METALLOPROTEASE ARASP2, CHLOROPLASTIC-RELATED"/>
    <property type="match status" value="1"/>
</dbReference>
<evidence type="ECO:0000256" key="1">
    <source>
        <dbReference type="ARBA" id="ARBA00001947"/>
    </source>
</evidence>
<feature type="domain" description="Peptidase M50" evidence="11">
    <location>
        <begin position="50"/>
        <end position="161"/>
    </location>
</feature>
<evidence type="ECO:0000256" key="4">
    <source>
        <dbReference type="ARBA" id="ARBA00022692"/>
    </source>
</evidence>
<comment type="subcellular location">
    <subcellularLocation>
        <location evidence="2">Membrane</location>
        <topology evidence="2">Multi-pass membrane protein</topology>
    </subcellularLocation>
</comment>
<dbReference type="AlphaFoldDB" id="A0A645IA28"/>
<feature type="transmembrane region" description="Helical" evidence="10">
    <location>
        <begin position="102"/>
        <end position="124"/>
    </location>
</feature>
<evidence type="ECO:0000256" key="2">
    <source>
        <dbReference type="ARBA" id="ARBA00004141"/>
    </source>
</evidence>
<comment type="cofactor">
    <cofactor evidence="1">
        <name>Zn(2+)</name>
        <dbReference type="ChEBI" id="CHEBI:29105"/>
    </cofactor>
</comment>
<feature type="transmembrane region" description="Helical" evidence="10">
    <location>
        <begin position="148"/>
        <end position="167"/>
    </location>
</feature>
<evidence type="ECO:0000256" key="6">
    <source>
        <dbReference type="ARBA" id="ARBA00022833"/>
    </source>
</evidence>
<keyword evidence="7 10" id="KW-1133">Transmembrane helix</keyword>
<evidence type="ECO:0000256" key="9">
    <source>
        <dbReference type="ARBA" id="ARBA00023136"/>
    </source>
</evidence>
<name>A0A645IA28_9ZZZZ</name>
<keyword evidence="9 10" id="KW-0472">Membrane</keyword>
<evidence type="ECO:0000313" key="12">
    <source>
        <dbReference type="EMBL" id="MPN44273.1"/>
    </source>
</evidence>
<dbReference type="GO" id="GO:0006508">
    <property type="term" value="P:proteolysis"/>
    <property type="evidence" value="ECO:0007669"/>
    <property type="project" value="UniProtKB-KW"/>
</dbReference>
<evidence type="ECO:0000259" key="11">
    <source>
        <dbReference type="Pfam" id="PF02163"/>
    </source>
</evidence>
<keyword evidence="4 10" id="KW-0812">Transmembrane</keyword>
<evidence type="ECO:0000256" key="10">
    <source>
        <dbReference type="SAM" id="Phobius"/>
    </source>
</evidence>
<dbReference type="InterPro" id="IPR008915">
    <property type="entry name" value="Peptidase_M50"/>
</dbReference>
<sequence>MGNDIFIKILRDGNEVIINIEKSEFMQLLSSVNAIAQGYGKWRPKGAEVIGVSIQWANSLLKAMLQSIGQLFTGKADTNDLMGPVGIANIIGQAAQAGIESILSLIALITLNLGIFNLLPLPALDGGRIVFSLYEMISRRKVNPKVEAIVHFIGFALLMVLMVYVTFNDITRFMK</sequence>
<dbReference type="EMBL" id="VSSQ01103282">
    <property type="protein sequence ID" value="MPN44273.1"/>
    <property type="molecule type" value="Genomic_DNA"/>
</dbReference>
<keyword evidence="5" id="KW-0378">Hydrolase</keyword>
<dbReference type="GO" id="GO:0004222">
    <property type="term" value="F:metalloendopeptidase activity"/>
    <property type="evidence" value="ECO:0007669"/>
    <property type="project" value="InterPro"/>
</dbReference>
<dbReference type="Pfam" id="PF02163">
    <property type="entry name" value="Peptidase_M50"/>
    <property type="match status" value="1"/>
</dbReference>
<accession>A0A645IA28</accession>
<proteinExistence type="predicted"/>
<reference evidence="12" key="1">
    <citation type="submission" date="2019-08" db="EMBL/GenBank/DDBJ databases">
        <authorList>
            <person name="Kucharzyk K."/>
            <person name="Murdoch R.W."/>
            <person name="Higgins S."/>
            <person name="Loffler F."/>
        </authorList>
    </citation>
    <scope>NUCLEOTIDE SEQUENCE</scope>
</reference>
<evidence type="ECO:0000256" key="5">
    <source>
        <dbReference type="ARBA" id="ARBA00022801"/>
    </source>
</evidence>
<dbReference type="CDD" id="cd06163">
    <property type="entry name" value="S2P-M50_PDZ_RseP-like"/>
    <property type="match status" value="1"/>
</dbReference>
<evidence type="ECO:0000256" key="3">
    <source>
        <dbReference type="ARBA" id="ARBA00022670"/>
    </source>
</evidence>
<dbReference type="PANTHER" id="PTHR42837">
    <property type="entry name" value="REGULATOR OF SIGMA-E PROTEASE RSEP"/>
    <property type="match status" value="1"/>
</dbReference>
<keyword evidence="3" id="KW-0645">Protease</keyword>
<evidence type="ECO:0000256" key="8">
    <source>
        <dbReference type="ARBA" id="ARBA00023049"/>
    </source>
</evidence>
<evidence type="ECO:0000256" key="7">
    <source>
        <dbReference type="ARBA" id="ARBA00022989"/>
    </source>
</evidence>
<organism evidence="12">
    <name type="scientific">bioreactor metagenome</name>
    <dbReference type="NCBI Taxonomy" id="1076179"/>
    <lineage>
        <taxon>unclassified sequences</taxon>
        <taxon>metagenomes</taxon>
        <taxon>ecological metagenomes</taxon>
    </lineage>
</organism>
<keyword evidence="6" id="KW-0862">Zinc</keyword>
<comment type="caution">
    <text evidence="12">The sequence shown here is derived from an EMBL/GenBank/DDBJ whole genome shotgun (WGS) entry which is preliminary data.</text>
</comment>
<keyword evidence="8" id="KW-0482">Metalloprotease</keyword>